<dbReference type="SUPFAM" id="SSF57716">
    <property type="entry name" value="Glucocorticoid receptor-like (DNA-binding domain)"/>
    <property type="match status" value="1"/>
</dbReference>
<dbReference type="GeneID" id="108633081"/>
<dbReference type="GO" id="GO:0008270">
    <property type="term" value="F:zinc ion binding"/>
    <property type="evidence" value="ECO:0007669"/>
    <property type="project" value="UniProtKB-KW"/>
</dbReference>
<dbReference type="Pfam" id="PF05485">
    <property type="entry name" value="THAP"/>
    <property type="match status" value="1"/>
</dbReference>
<dbReference type="KEGG" id="ccal:108633081"/>
<keyword evidence="2 5" id="KW-0863">Zinc-finger</keyword>
<dbReference type="InterPro" id="IPR038441">
    <property type="entry name" value="THAP_Znf_sf"/>
</dbReference>
<dbReference type="PROSITE" id="PS50950">
    <property type="entry name" value="ZF_THAP"/>
    <property type="match status" value="1"/>
</dbReference>
<dbReference type="SMART" id="SM00692">
    <property type="entry name" value="DM3"/>
    <property type="match status" value="1"/>
</dbReference>
<gene>
    <name evidence="8" type="primary">LOC108633081</name>
</gene>
<evidence type="ECO:0000256" key="3">
    <source>
        <dbReference type="ARBA" id="ARBA00022833"/>
    </source>
</evidence>
<dbReference type="RefSeq" id="XP_017893554.2">
    <property type="nucleotide sequence ID" value="XM_018038065.2"/>
</dbReference>
<feature type="domain" description="THAP-type" evidence="6">
    <location>
        <begin position="1"/>
        <end position="74"/>
    </location>
</feature>
<evidence type="ECO:0000259" key="6">
    <source>
        <dbReference type="PROSITE" id="PS50950"/>
    </source>
</evidence>
<feature type="non-terminal residue" evidence="8">
    <location>
        <position position="263"/>
    </location>
</feature>
<dbReference type="Gene3D" id="6.20.210.20">
    <property type="entry name" value="THAP domain"/>
    <property type="match status" value="1"/>
</dbReference>
<keyword evidence="3" id="KW-0862">Zinc</keyword>
<dbReference type="Proteomes" id="UP000694925">
    <property type="component" value="Unplaced"/>
</dbReference>
<dbReference type="PANTHER" id="PTHR46600:SF11">
    <property type="entry name" value="THAP DOMAIN-CONTAINING PROTEIN 10"/>
    <property type="match status" value="1"/>
</dbReference>
<keyword evidence="7" id="KW-1185">Reference proteome</keyword>
<evidence type="ECO:0000256" key="5">
    <source>
        <dbReference type="PROSITE-ProRule" id="PRU00309"/>
    </source>
</evidence>
<dbReference type="InterPro" id="IPR006612">
    <property type="entry name" value="THAP_Znf"/>
</dbReference>
<name>A0AAJ7JIC1_9HYME</name>
<keyword evidence="4 5" id="KW-0238">DNA-binding</keyword>
<evidence type="ECO:0000313" key="7">
    <source>
        <dbReference type="Proteomes" id="UP000694925"/>
    </source>
</evidence>
<sequence length="263" mass="30326">MVNSCCICGKESDWLSNRSFHRFPKDENMKKKWCDIIGKSINYAARVCSDHFKKCDYKNYESRRLLHTAIPSCKNRKLNCDSNVINKENPLQLLSNAVDSESEPHVDVINENLFCDNNCNEDKENVECITNKQEQYADTNSGTETFLPISTENVDMHVVSHNESLKRKRSPENDAICNKKIYLLLPGKGLEVFKRSDFTSDETWHTFVKCATYNDLHKKLLLQKCVRLSERVSNLRSLLHRLGKKQLLSPAVIDAIKVSFFKS</sequence>
<dbReference type="PANTHER" id="PTHR46600">
    <property type="entry name" value="THAP DOMAIN-CONTAINING"/>
    <property type="match status" value="1"/>
</dbReference>
<keyword evidence="1" id="KW-0479">Metal-binding</keyword>
<protein>
    <submittedName>
        <fullName evidence="8">Uncharacterized protein LOC108633081</fullName>
    </submittedName>
</protein>
<dbReference type="InterPro" id="IPR026516">
    <property type="entry name" value="THAP1/10"/>
</dbReference>
<evidence type="ECO:0000256" key="4">
    <source>
        <dbReference type="ARBA" id="ARBA00023125"/>
    </source>
</evidence>
<evidence type="ECO:0000256" key="1">
    <source>
        <dbReference type="ARBA" id="ARBA00022723"/>
    </source>
</evidence>
<dbReference type="AlphaFoldDB" id="A0AAJ7JIC1"/>
<proteinExistence type="predicted"/>
<dbReference type="GO" id="GO:0043565">
    <property type="term" value="F:sequence-specific DNA binding"/>
    <property type="evidence" value="ECO:0007669"/>
    <property type="project" value="InterPro"/>
</dbReference>
<reference evidence="8" key="1">
    <citation type="submission" date="2025-08" db="UniProtKB">
        <authorList>
            <consortium name="RefSeq"/>
        </authorList>
    </citation>
    <scope>IDENTIFICATION</scope>
    <source>
        <tissue evidence="8">Whole body</tissue>
    </source>
</reference>
<organism evidence="7 8">
    <name type="scientific">Ceratina calcarata</name>
    <dbReference type="NCBI Taxonomy" id="156304"/>
    <lineage>
        <taxon>Eukaryota</taxon>
        <taxon>Metazoa</taxon>
        <taxon>Ecdysozoa</taxon>
        <taxon>Arthropoda</taxon>
        <taxon>Hexapoda</taxon>
        <taxon>Insecta</taxon>
        <taxon>Pterygota</taxon>
        <taxon>Neoptera</taxon>
        <taxon>Endopterygota</taxon>
        <taxon>Hymenoptera</taxon>
        <taxon>Apocrita</taxon>
        <taxon>Aculeata</taxon>
        <taxon>Apoidea</taxon>
        <taxon>Anthophila</taxon>
        <taxon>Apidae</taxon>
        <taxon>Ceratina</taxon>
        <taxon>Zadontomerus</taxon>
    </lineage>
</organism>
<evidence type="ECO:0000313" key="8">
    <source>
        <dbReference type="RefSeq" id="XP_017893554.2"/>
    </source>
</evidence>
<dbReference type="SMART" id="SM00980">
    <property type="entry name" value="THAP"/>
    <property type="match status" value="1"/>
</dbReference>
<evidence type="ECO:0000256" key="2">
    <source>
        <dbReference type="ARBA" id="ARBA00022771"/>
    </source>
</evidence>
<accession>A0AAJ7JIC1</accession>